<evidence type="ECO:0000256" key="1">
    <source>
        <dbReference type="ARBA" id="ARBA00007594"/>
    </source>
</evidence>
<dbReference type="EMBL" id="JAOPMH010000003">
    <property type="protein sequence ID" value="MDH7889619.1"/>
    <property type="molecule type" value="Genomic_DNA"/>
</dbReference>
<proteinExistence type="inferred from homology"/>
<reference evidence="7" key="1">
    <citation type="submission" date="2022-09" db="EMBL/GenBank/DDBJ databases">
        <authorList>
            <person name="Orihara K."/>
        </authorList>
    </citation>
    <scope>NUCLEOTIDE SEQUENCE</scope>
    <source>
        <strain evidence="8">YIT 13057</strain>
        <strain evidence="7">YIT 13062</strain>
    </source>
</reference>
<gene>
    <name evidence="5 7" type="primary">rpmD</name>
    <name evidence="8" type="ORF">OB936_02145</name>
    <name evidence="7" type="ORF">OB951_03200</name>
</gene>
<dbReference type="GeneID" id="45582238"/>
<dbReference type="InterPro" id="IPR005996">
    <property type="entry name" value="Ribosomal_uL30_bac-type"/>
</dbReference>
<dbReference type="SUPFAM" id="SSF55129">
    <property type="entry name" value="Ribosomal protein L30p/L7e"/>
    <property type="match status" value="1"/>
</dbReference>
<feature type="domain" description="Large ribosomal subunit protein uL30-like ferredoxin-like fold" evidence="6">
    <location>
        <begin position="6"/>
        <end position="55"/>
    </location>
</feature>
<dbReference type="PIRSF" id="PIRSF002211">
    <property type="entry name" value="Ribosomal_L30_bac-type"/>
    <property type="match status" value="1"/>
</dbReference>
<reference evidence="7" key="2">
    <citation type="journal article" date="2023" name="Gut Microbes">
        <title>Characterization of Bifidobacterium kashiwanohense that utilizes both milk- and plant-derived oligosaccharides.</title>
        <authorList>
            <person name="Orihara K."/>
            <person name="Yahagi K."/>
            <person name="Saito Y."/>
            <person name="Watanabe Y."/>
            <person name="Sasai T."/>
            <person name="Hara T."/>
            <person name="Tsukuda N."/>
            <person name="Oki K."/>
            <person name="Fujimoto J."/>
            <person name="Matsuki T."/>
        </authorList>
    </citation>
    <scope>NUCLEOTIDE SEQUENCE</scope>
    <source>
        <strain evidence="8">YIT 13057</strain>
        <strain evidence="7">YIT 13062</strain>
    </source>
</reference>
<dbReference type="GO" id="GO:0015934">
    <property type="term" value="C:large ribosomal subunit"/>
    <property type="evidence" value="ECO:0007669"/>
    <property type="project" value="InterPro"/>
</dbReference>
<evidence type="ECO:0000259" key="6">
    <source>
        <dbReference type="Pfam" id="PF00327"/>
    </source>
</evidence>
<evidence type="ECO:0000313" key="8">
    <source>
        <dbReference type="EMBL" id="MDH7899028.1"/>
    </source>
</evidence>
<dbReference type="EMBL" id="JAOPMD010000006">
    <property type="protein sequence ID" value="MDH7899028.1"/>
    <property type="molecule type" value="Genomic_DNA"/>
</dbReference>
<comment type="subunit">
    <text evidence="2 5">Part of the 50S ribosomal subunit.</text>
</comment>
<dbReference type="RefSeq" id="WP_171842402.1">
    <property type="nucleotide sequence ID" value="NZ_CP026729.1"/>
</dbReference>
<name>A0AA43PB17_9BIFI</name>
<dbReference type="InterPro" id="IPR036919">
    <property type="entry name" value="Ribo_uL30_ferredoxin-like_sf"/>
</dbReference>
<dbReference type="AlphaFoldDB" id="A0AA43PB17"/>
<dbReference type="GO" id="GO:0006412">
    <property type="term" value="P:translation"/>
    <property type="evidence" value="ECO:0007669"/>
    <property type="project" value="UniProtKB-UniRule"/>
</dbReference>
<evidence type="ECO:0000313" key="9">
    <source>
        <dbReference type="Proteomes" id="UP001161916"/>
    </source>
</evidence>
<evidence type="ECO:0000256" key="4">
    <source>
        <dbReference type="ARBA" id="ARBA00023274"/>
    </source>
</evidence>
<keyword evidence="3 5" id="KW-0689">Ribosomal protein</keyword>
<comment type="similarity">
    <text evidence="1 5">Belongs to the universal ribosomal protein uL30 family.</text>
</comment>
<dbReference type="NCBIfam" id="TIGR01308">
    <property type="entry name" value="rpmD_bact"/>
    <property type="match status" value="1"/>
</dbReference>
<dbReference type="Proteomes" id="UP001161916">
    <property type="component" value="Unassembled WGS sequence"/>
</dbReference>
<dbReference type="HAMAP" id="MF_01371_B">
    <property type="entry name" value="Ribosomal_uL30_B"/>
    <property type="match status" value="1"/>
</dbReference>
<evidence type="ECO:0000256" key="2">
    <source>
        <dbReference type="ARBA" id="ARBA00011838"/>
    </source>
</evidence>
<organism evidence="7 9">
    <name type="scientific">Bifidobacterium catenulatum subsp. kashiwanohense</name>
    <dbReference type="NCBI Taxonomy" id="630129"/>
    <lineage>
        <taxon>Bacteria</taxon>
        <taxon>Bacillati</taxon>
        <taxon>Actinomycetota</taxon>
        <taxon>Actinomycetes</taxon>
        <taxon>Bifidobacteriales</taxon>
        <taxon>Bifidobacteriaceae</taxon>
        <taxon>Bifidobacterium</taxon>
    </lineage>
</organism>
<keyword evidence="4 5" id="KW-0687">Ribonucleoprotein</keyword>
<evidence type="ECO:0000256" key="5">
    <source>
        <dbReference type="HAMAP-Rule" id="MF_01371"/>
    </source>
</evidence>
<dbReference type="Pfam" id="PF00327">
    <property type="entry name" value="Ribosomal_L30"/>
    <property type="match status" value="1"/>
</dbReference>
<sequence length="61" mass="6714">MMTNLNIKLHHGLVNSTPKQRAAAQTLGLNKIGKTVTREDTPALRGQLLVLRHLVTVEEAD</sequence>
<evidence type="ECO:0000313" key="7">
    <source>
        <dbReference type="EMBL" id="MDH7889619.1"/>
    </source>
</evidence>
<dbReference type="GO" id="GO:0003735">
    <property type="term" value="F:structural constituent of ribosome"/>
    <property type="evidence" value="ECO:0007669"/>
    <property type="project" value="InterPro"/>
</dbReference>
<accession>A0AA43PB17</accession>
<evidence type="ECO:0000256" key="3">
    <source>
        <dbReference type="ARBA" id="ARBA00022980"/>
    </source>
</evidence>
<dbReference type="Gene3D" id="3.30.1390.20">
    <property type="entry name" value="Ribosomal protein L30, ferredoxin-like fold domain"/>
    <property type="match status" value="1"/>
</dbReference>
<protein>
    <recommendedName>
        <fullName evidence="5">Large ribosomal subunit protein uL30</fullName>
    </recommendedName>
</protein>
<dbReference type="Proteomes" id="UP001157379">
    <property type="component" value="Unassembled WGS sequence"/>
</dbReference>
<dbReference type="InterPro" id="IPR016082">
    <property type="entry name" value="Ribosomal_uL30_ferredoxin-like"/>
</dbReference>
<comment type="caution">
    <text evidence="7">The sequence shown here is derived from an EMBL/GenBank/DDBJ whole genome shotgun (WGS) entry which is preliminary data.</text>
</comment>
<dbReference type="CDD" id="cd01658">
    <property type="entry name" value="Ribosomal_L30"/>
    <property type="match status" value="1"/>
</dbReference>